<keyword evidence="1" id="KW-0808">Transferase</keyword>
<gene>
    <name evidence="1" type="ORF">SAMN05216169_10845</name>
</gene>
<dbReference type="AlphaFoldDB" id="A0A1I0U533"/>
<evidence type="ECO:0000313" key="2">
    <source>
        <dbReference type="Proteomes" id="UP000198979"/>
    </source>
</evidence>
<accession>A0A1I0U533</accession>
<dbReference type="Gene3D" id="3.20.20.80">
    <property type="entry name" value="Glycosidases"/>
    <property type="match status" value="1"/>
</dbReference>
<dbReference type="PANTHER" id="PTHR41244:SF1">
    <property type="entry name" value="GLYCOSYLTRANSFERASE"/>
    <property type="match status" value="1"/>
</dbReference>
<organism evidence="1 2">
    <name type="scientific">Anoxybacillus pushchinoensis</name>
    <dbReference type="NCBI Taxonomy" id="150248"/>
    <lineage>
        <taxon>Bacteria</taxon>
        <taxon>Bacillati</taxon>
        <taxon>Bacillota</taxon>
        <taxon>Bacilli</taxon>
        <taxon>Bacillales</taxon>
        <taxon>Anoxybacillaceae</taxon>
        <taxon>Anoxybacillus</taxon>
    </lineage>
</organism>
<dbReference type="RefSeq" id="WP_033006767.1">
    <property type="nucleotide sequence ID" value="NZ_FOJQ01000084.1"/>
</dbReference>
<dbReference type="CDD" id="cd11579">
    <property type="entry name" value="Glyco_tran_WbsX"/>
    <property type="match status" value="1"/>
</dbReference>
<dbReference type="STRING" id="150248.SAMN05216169_10845"/>
<dbReference type="Proteomes" id="UP000198979">
    <property type="component" value="Unassembled WGS sequence"/>
</dbReference>
<dbReference type="Pfam" id="PF14307">
    <property type="entry name" value="Glyco_tran_WbsX"/>
    <property type="match status" value="1"/>
</dbReference>
<protein>
    <submittedName>
        <fullName evidence="1">Glycosyltransferase WbsX</fullName>
    </submittedName>
</protein>
<name>A0A1I0U533_9BACL</name>
<evidence type="ECO:0000313" key="1">
    <source>
        <dbReference type="EMBL" id="SFA59033.1"/>
    </source>
</evidence>
<reference evidence="2" key="1">
    <citation type="submission" date="2016-10" db="EMBL/GenBank/DDBJ databases">
        <authorList>
            <person name="Varghese N."/>
            <person name="Submissions S."/>
        </authorList>
    </citation>
    <scope>NUCLEOTIDE SEQUENCE [LARGE SCALE GENOMIC DNA]</scope>
    <source>
        <strain evidence="2">K1</strain>
    </source>
</reference>
<sequence length="367" mass="44383">MKIIAFYLPQFHEIEENNRWWGKGFTEWTNLKKAKPLAKNHYQPRIPLNENYYDLTDDNVRIWQEKLAREYGIYGFCYYHYWFKNGKKLLEKPMEMMLENKNIKLPFCISWANEPWTRSWDGKYGEVLMEQEYGDEPEWIEHFDYLYKFFRDDRYIKVDGKPLFIIYKSSSIKKCQEMMELWNRMAIDRGLNGIYFVNTLRSRKIDKRDLPFSACVEFEPAYSTSNLPWYELNIRRVYRYSKKLFCRITGRETICNLPMDYDRMTELSLQKRPLKDLKTIPGAFVNWDNTPRKGIMGTYYKNFSVKKFEDYLTKKIEKGIKEYKSEFLFINAWNEWCEGAYLEPDGKNGYGYLEAVRNALINNGIRI</sequence>
<dbReference type="PANTHER" id="PTHR41244">
    <property type="entry name" value="RHAMNAN SYNTHESIS F"/>
    <property type="match status" value="1"/>
</dbReference>
<keyword evidence="2" id="KW-1185">Reference proteome</keyword>
<dbReference type="GO" id="GO:0016740">
    <property type="term" value="F:transferase activity"/>
    <property type="evidence" value="ECO:0007669"/>
    <property type="project" value="UniProtKB-KW"/>
</dbReference>
<proteinExistence type="predicted"/>
<dbReference type="EMBL" id="FOJQ01000084">
    <property type="protein sequence ID" value="SFA59033.1"/>
    <property type="molecule type" value="Genomic_DNA"/>
</dbReference>
<dbReference type="OrthoDB" id="9816424at2"/>
<dbReference type="InterPro" id="IPR032719">
    <property type="entry name" value="WbsX"/>
</dbReference>